<dbReference type="PROSITE" id="PS01124">
    <property type="entry name" value="HTH_ARAC_FAMILY_2"/>
    <property type="match status" value="1"/>
</dbReference>
<proteinExistence type="predicted"/>
<dbReference type="InterPro" id="IPR011256">
    <property type="entry name" value="Reg_factor_effector_dom_sf"/>
</dbReference>
<dbReference type="Gene3D" id="3.20.80.10">
    <property type="entry name" value="Regulatory factor, effector binding domain"/>
    <property type="match status" value="1"/>
</dbReference>
<accession>A0A380WG78</accession>
<dbReference type="InterPro" id="IPR020449">
    <property type="entry name" value="Tscrpt_reg_AraC-type_HTH"/>
</dbReference>
<dbReference type="InterPro" id="IPR018062">
    <property type="entry name" value="HTH_AraC-typ_CS"/>
</dbReference>
<dbReference type="InterPro" id="IPR050959">
    <property type="entry name" value="MarA-like"/>
</dbReference>
<dbReference type="Proteomes" id="UP000254701">
    <property type="component" value="Unassembled WGS sequence"/>
</dbReference>
<dbReference type="OrthoDB" id="282744at2"/>
<keyword evidence="2" id="KW-0238">DNA-binding</keyword>
<evidence type="ECO:0000256" key="2">
    <source>
        <dbReference type="ARBA" id="ARBA00023125"/>
    </source>
</evidence>
<dbReference type="InterPro" id="IPR009057">
    <property type="entry name" value="Homeodomain-like_sf"/>
</dbReference>
<gene>
    <name evidence="5" type="primary">rob</name>
    <name evidence="5" type="ORF">NCTC10684_01134</name>
</gene>
<dbReference type="GO" id="GO:0043565">
    <property type="term" value="F:sequence-specific DNA binding"/>
    <property type="evidence" value="ECO:0007669"/>
    <property type="project" value="InterPro"/>
</dbReference>
<reference evidence="5 6" key="1">
    <citation type="submission" date="2018-06" db="EMBL/GenBank/DDBJ databases">
        <authorList>
            <consortium name="Pathogen Informatics"/>
            <person name="Doyle S."/>
        </authorList>
    </citation>
    <scope>NUCLEOTIDE SEQUENCE [LARGE SCALE GENOMIC DNA]</scope>
    <source>
        <strain evidence="5 6">NCTC10684</strain>
    </source>
</reference>
<feature type="domain" description="HTH araC/xylS-type" evidence="4">
    <location>
        <begin position="5"/>
        <end position="103"/>
    </location>
</feature>
<dbReference type="PROSITE" id="PS00041">
    <property type="entry name" value="HTH_ARAC_FAMILY_1"/>
    <property type="match status" value="1"/>
</dbReference>
<dbReference type="AlphaFoldDB" id="A0A380WG78"/>
<evidence type="ECO:0000256" key="3">
    <source>
        <dbReference type="ARBA" id="ARBA00023163"/>
    </source>
</evidence>
<organism evidence="5 6">
    <name type="scientific">Aminobacter aminovorans</name>
    <name type="common">Chelatobacter heintzii</name>
    <dbReference type="NCBI Taxonomy" id="83263"/>
    <lineage>
        <taxon>Bacteria</taxon>
        <taxon>Pseudomonadati</taxon>
        <taxon>Pseudomonadota</taxon>
        <taxon>Alphaproteobacteria</taxon>
        <taxon>Hyphomicrobiales</taxon>
        <taxon>Phyllobacteriaceae</taxon>
        <taxon>Aminobacter</taxon>
    </lineage>
</organism>
<sequence length="276" mass="30433">MTPVQKAIWYIESHYSRDIGLDEVAAAGGVSRFHMSRAFAAATGHSVTGYLRARRLTDAAHALAKGAPDILAVALDAGYGSHEAFTRAFRDRFGQTPEEVRANGSVSQPQCLELLKMDETFVENLAPSRFVDGGPLLIAGFGERYTSETSLAIPSLWQRFGPHFGSVPGQKNYVGYGVCHNFDDDSFEYIAGVEVKDFSDLTSEYSRLRIAPQRYAVFATTDHISMIRRITHTVWSKWLPTSGYEAADGPNFELYPESFDGATGNGGYELWIPIKS</sequence>
<evidence type="ECO:0000313" key="5">
    <source>
        <dbReference type="EMBL" id="SUU87930.1"/>
    </source>
</evidence>
<dbReference type="EMBL" id="UFSM01000001">
    <property type="protein sequence ID" value="SUU87930.1"/>
    <property type="molecule type" value="Genomic_DNA"/>
</dbReference>
<dbReference type="RefSeq" id="WP_115730358.1">
    <property type="nucleotide sequence ID" value="NZ_BAAAVY010000010.1"/>
</dbReference>
<dbReference type="InterPro" id="IPR029442">
    <property type="entry name" value="GyrI-like"/>
</dbReference>
<keyword evidence="1" id="KW-0805">Transcription regulation</keyword>
<evidence type="ECO:0000259" key="4">
    <source>
        <dbReference type="PROSITE" id="PS01124"/>
    </source>
</evidence>
<dbReference type="SMART" id="SM00871">
    <property type="entry name" value="AraC_E_bind"/>
    <property type="match status" value="1"/>
</dbReference>
<protein>
    <submittedName>
        <fullName evidence="5">Right origin-binding protein</fullName>
    </submittedName>
</protein>
<dbReference type="SMART" id="SM00342">
    <property type="entry name" value="HTH_ARAC"/>
    <property type="match status" value="1"/>
</dbReference>
<dbReference type="GO" id="GO:0003700">
    <property type="term" value="F:DNA-binding transcription factor activity"/>
    <property type="evidence" value="ECO:0007669"/>
    <property type="project" value="InterPro"/>
</dbReference>
<evidence type="ECO:0000313" key="6">
    <source>
        <dbReference type="Proteomes" id="UP000254701"/>
    </source>
</evidence>
<dbReference type="PANTHER" id="PTHR47504:SF5">
    <property type="entry name" value="RIGHT ORIGIN-BINDING PROTEIN"/>
    <property type="match status" value="1"/>
</dbReference>
<keyword evidence="3" id="KW-0804">Transcription</keyword>
<dbReference type="Pfam" id="PF12833">
    <property type="entry name" value="HTH_18"/>
    <property type="match status" value="1"/>
</dbReference>
<dbReference type="Gene3D" id="1.10.10.60">
    <property type="entry name" value="Homeodomain-like"/>
    <property type="match status" value="2"/>
</dbReference>
<name>A0A380WG78_AMIAI</name>
<dbReference type="SUPFAM" id="SSF55136">
    <property type="entry name" value="Probable bacterial effector-binding domain"/>
    <property type="match status" value="1"/>
</dbReference>
<dbReference type="PANTHER" id="PTHR47504">
    <property type="entry name" value="RIGHT ORIGIN-BINDING PROTEIN"/>
    <property type="match status" value="1"/>
</dbReference>
<dbReference type="Pfam" id="PF06445">
    <property type="entry name" value="GyrI-like"/>
    <property type="match status" value="1"/>
</dbReference>
<dbReference type="PRINTS" id="PR00032">
    <property type="entry name" value="HTHARAC"/>
</dbReference>
<evidence type="ECO:0000256" key="1">
    <source>
        <dbReference type="ARBA" id="ARBA00023015"/>
    </source>
</evidence>
<dbReference type="SUPFAM" id="SSF46689">
    <property type="entry name" value="Homeodomain-like"/>
    <property type="match status" value="2"/>
</dbReference>
<dbReference type="InterPro" id="IPR010499">
    <property type="entry name" value="AraC_E-bd"/>
</dbReference>
<dbReference type="InterPro" id="IPR018060">
    <property type="entry name" value="HTH_AraC"/>
</dbReference>